<organism evidence="2">
    <name type="scientific">Synechococcus sp. SB0676_bin_10</name>
    <dbReference type="NCBI Taxonomy" id="2604869"/>
    <lineage>
        <taxon>Bacteria</taxon>
        <taxon>Bacillati</taxon>
        <taxon>Cyanobacteriota</taxon>
        <taxon>Cyanophyceae</taxon>
        <taxon>Synechococcales</taxon>
        <taxon>Synechococcaceae</taxon>
        <taxon>Synechococcus</taxon>
    </lineage>
</organism>
<dbReference type="AlphaFoldDB" id="A0A6B1F9M2"/>
<dbReference type="InterPro" id="IPR029035">
    <property type="entry name" value="DHS-like_NAD/FAD-binding_dom"/>
</dbReference>
<accession>A0A6B1F9M2</accession>
<sequence length="1201" mass="138896">MPAKLDSASTMRIGSVDFPESLLNALRGGQLVVFAGAGVSMGAPARLPSFRKLAEKVAEGTGKSITASETDDQFLGRLKEDGVRVHQRATETLQPDNLKPNALHRNLLRLFQEKDDPVRVVTTNFDCLFEQVAEAGDLFKNKPKVFEAPALPPGSRFEGIVRLHGSVNEPEEMVLTHRDFGRAYLTEEDGWARRFLVSLFANHTVLFVGYSHNDTIMTYLTPSLPPGGKKRFALIGSKSNNLDRWRRMGIEPIVFPQENKSDFTGLDRGVEGLANFRRRGVIGWQQEIARIAEGEPPMIDGEDGHTIDHALTSVELTRFFVRAATSPKWIGWLDHRGYLKRLFAEGELEEQDRILCEWLAVRFARTHSDELFSVICRRYGKLNRHLWRSFVFQLDYVKDNSLDPHTLSQWVHILMNCIPVSTDEYSPSNSVRDGYEYYLWRLAEHCIKANVLQSFLQVYDAITARLVWFLPDYKHRDDLWNWHMKKLWEESLQPNLPKIVYTLLERATMRLEQRHSASVAWSYQNNSRMDDDSFHRSAIESHEQDGNPRRIDPIIDTVRDCFEWLVINDLVTVRNWCNRFISSDPPLLRRLAIHATNARQDLSADDKVAWLLEHCDVNEYEGKHEIFRMAADVYPQAGSQQRKALIQAISQYQAPVEIPGDGAARSAYHQFNWFQWLHNADPKCSLLKAELDKIRSQYPEFQPREHPDLNYWRREASRCMGPWTVEDLLARPASECLSNLLDYHPNTPELAEKDRMSMLVTVCGAVEQDPSWGLDLADAMAEKSAWESDLWTWVVSVWKSEKTDLDKACTRRVLSHLSTSKLHQPRNAGVIVDVLNRLIRNADTADLTEWLDTSHKIAIAIHSHAAAFEDRFTKNLEDRDWYQEAINHPSGKLAEFWLHSIESWYNQQDKPPQALNPEYRRALDTIIEDNGIPGKLGRTILTSQFRFLHHVDSDWTKNHLLPLFDTKDEEEFSCAWDGYLTGGRLSLLAGELLKEKCIGGLQRAIQDFPKNRLTRFIQFYILVISYLVNNDKDKWIYTFFNQTQVKPELKHMFTTEVGRLLRRLDESSQNEWWNVWLRDYWNNRLQGIPCPLDDAEIATMFEWAIHLQGVFPEAVDMALQMGPVPLELPLYLQLSHNIGKINLINRYPVELAQLLIHLGKCQTSPWFWYQDSQILHQLLEKDLPEDLKQELQETILRIKIS</sequence>
<dbReference type="Pfam" id="PF13212">
    <property type="entry name" value="DUF4020"/>
    <property type="match status" value="1"/>
</dbReference>
<dbReference type="Pfam" id="PF13289">
    <property type="entry name" value="SIR2_2"/>
    <property type="match status" value="1"/>
</dbReference>
<proteinExistence type="predicted"/>
<dbReference type="InterPro" id="IPR025093">
    <property type="entry name" value="DUF4020"/>
</dbReference>
<gene>
    <name evidence="2" type="ORF">F4162_08105</name>
</gene>
<evidence type="ECO:0000313" key="2">
    <source>
        <dbReference type="EMBL" id="MYG38907.1"/>
    </source>
</evidence>
<protein>
    <submittedName>
        <fullName evidence="2">DUF4020 domain-containing protein</fullName>
    </submittedName>
</protein>
<dbReference type="Gene3D" id="3.40.50.1220">
    <property type="entry name" value="TPP-binding domain"/>
    <property type="match status" value="1"/>
</dbReference>
<dbReference type="SUPFAM" id="SSF52467">
    <property type="entry name" value="DHS-like NAD/FAD-binding domain"/>
    <property type="match status" value="1"/>
</dbReference>
<evidence type="ECO:0000259" key="1">
    <source>
        <dbReference type="Pfam" id="PF13212"/>
    </source>
</evidence>
<reference evidence="2" key="1">
    <citation type="submission" date="2019-09" db="EMBL/GenBank/DDBJ databases">
        <title>Characterisation of the sponge microbiome using genome-centric metagenomics.</title>
        <authorList>
            <person name="Engelberts J.P."/>
            <person name="Robbins S.J."/>
            <person name="De Goeij J.M."/>
            <person name="Aranda M."/>
            <person name="Bell S.C."/>
            <person name="Webster N.S."/>
        </authorList>
    </citation>
    <scope>NUCLEOTIDE SEQUENCE</scope>
    <source>
        <strain evidence="2">SB0676_bin_10</strain>
    </source>
</reference>
<feature type="domain" description="DUF4020" evidence="1">
    <location>
        <begin position="1023"/>
        <end position="1118"/>
    </location>
</feature>
<name>A0A6B1F9M2_9SYNE</name>
<comment type="caution">
    <text evidence="2">The sequence shown here is derived from an EMBL/GenBank/DDBJ whole genome shotgun (WGS) entry which is preliminary data.</text>
</comment>
<dbReference type="EMBL" id="VYDO01000256">
    <property type="protein sequence ID" value="MYG38907.1"/>
    <property type="molecule type" value="Genomic_DNA"/>
</dbReference>